<organism evidence="1 2">
    <name type="scientific">Albula goreensis</name>
    <dbReference type="NCBI Taxonomy" id="1534307"/>
    <lineage>
        <taxon>Eukaryota</taxon>
        <taxon>Metazoa</taxon>
        <taxon>Chordata</taxon>
        <taxon>Craniata</taxon>
        <taxon>Vertebrata</taxon>
        <taxon>Euteleostomi</taxon>
        <taxon>Actinopterygii</taxon>
        <taxon>Neopterygii</taxon>
        <taxon>Teleostei</taxon>
        <taxon>Albuliformes</taxon>
        <taxon>Albulidae</taxon>
        <taxon>Albula</taxon>
    </lineage>
</organism>
<dbReference type="AlphaFoldDB" id="A0A8T3CTM2"/>
<proteinExistence type="predicted"/>
<accession>A0A8T3CTM2</accession>
<evidence type="ECO:0000313" key="2">
    <source>
        <dbReference type="Proteomes" id="UP000829720"/>
    </source>
</evidence>
<protein>
    <submittedName>
        <fullName evidence="1">Uncharacterized protein</fullName>
    </submittedName>
</protein>
<dbReference type="Proteomes" id="UP000829720">
    <property type="component" value="Unassembled WGS sequence"/>
</dbReference>
<dbReference type="EMBL" id="JAERUA010000018">
    <property type="protein sequence ID" value="KAI1887706.1"/>
    <property type="molecule type" value="Genomic_DNA"/>
</dbReference>
<name>A0A8T3CTM2_9TELE</name>
<reference evidence="1" key="1">
    <citation type="submission" date="2021-01" db="EMBL/GenBank/DDBJ databases">
        <authorList>
            <person name="Zahm M."/>
            <person name="Roques C."/>
            <person name="Cabau C."/>
            <person name="Klopp C."/>
            <person name="Donnadieu C."/>
            <person name="Jouanno E."/>
            <person name="Lampietro C."/>
            <person name="Louis A."/>
            <person name="Herpin A."/>
            <person name="Echchiki A."/>
            <person name="Berthelot C."/>
            <person name="Parey E."/>
            <person name="Roest-Crollius H."/>
            <person name="Braasch I."/>
            <person name="Postlethwait J."/>
            <person name="Bobe J."/>
            <person name="Montfort J."/>
            <person name="Bouchez O."/>
            <person name="Begum T."/>
            <person name="Mejri S."/>
            <person name="Adams A."/>
            <person name="Chen W.-J."/>
            <person name="Guiguen Y."/>
        </authorList>
    </citation>
    <scope>NUCLEOTIDE SEQUENCE</scope>
    <source>
        <tissue evidence="1">Blood</tissue>
    </source>
</reference>
<gene>
    <name evidence="1" type="ORF">AGOR_G00193070</name>
</gene>
<sequence>MGAYVGLEGVDRSSGVQPGGCWQYCGQTANNIKLHLRTFKTPASITHLPSRPPPPPLLYCYTLEILLLLL</sequence>
<evidence type="ECO:0000313" key="1">
    <source>
        <dbReference type="EMBL" id="KAI1887706.1"/>
    </source>
</evidence>
<comment type="caution">
    <text evidence="1">The sequence shown here is derived from an EMBL/GenBank/DDBJ whole genome shotgun (WGS) entry which is preliminary data.</text>
</comment>
<keyword evidence="2" id="KW-1185">Reference proteome</keyword>